<accession>A0A7W8G0I0</accession>
<evidence type="ECO:0000313" key="4">
    <source>
        <dbReference type="Proteomes" id="UP000521199"/>
    </source>
</evidence>
<feature type="transmembrane region" description="Helical" evidence="1">
    <location>
        <begin position="31"/>
        <end position="50"/>
    </location>
</feature>
<dbReference type="Proteomes" id="UP000521199">
    <property type="component" value="Unassembled WGS sequence"/>
</dbReference>
<comment type="caution">
    <text evidence="3">The sequence shown here is derived from an EMBL/GenBank/DDBJ whole genome shotgun (WGS) entry which is preliminary data.</text>
</comment>
<reference evidence="3 4" key="1">
    <citation type="submission" date="2020-08" db="EMBL/GenBank/DDBJ databases">
        <title>Genomic Encyclopedia of Type Strains, Phase IV (KMG-IV): sequencing the most valuable type-strain genomes for metagenomic binning, comparative biology and taxonomic classification.</title>
        <authorList>
            <person name="Goeker M."/>
        </authorList>
    </citation>
    <scope>NUCLEOTIDE SEQUENCE [LARGE SCALE GENOMIC DNA]</scope>
    <source>
        <strain evidence="3 4">DSM 24163</strain>
    </source>
</reference>
<evidence type="ECO:0000313" key="3">
    <source>
        <dbReference type="EMBL" id="MBB5207773.1"/>
    </source>
</evidence>
<dbReference type="RefSeq" id="WP_183960304.1">
    <property type="nucleotide sequence ID" value="NZ_JACHHP010000002.1"/>
</dbReference>
<protein>
    <submittedName>
        <fullName evidence="3">Fatty acid desaturase</fullName>
    </submittedName>
</protein>
<feature type="transmembrane region" description="Helical" evidence="1">
    <location>
        <begin position="168"/>
        <end position="188"/>
    </location>
</feature>
<keyword evidence="1" id="KW-1133">Transmembrane helix</keyword>
<keyword evidence="1" id="KW-0812">Transmembrane</keyword>
<name>A0A7W8G0I0_9GAMM</name>
<gene>
    <name evidence="3" type="ORF">HNQ52_001302</name>
</gene>
<dbReference type="EMBL" id="JACHHP010000002">
    <property type="protein sequence ID" value="MBB5207773.1"/>
    <property type="molecule type" value="Genomic_DNA"/>
</dbReference>
<organism evidence="3 4">
    <name type="scientific">Chiayiivirga flava</name>
    <dbReference type="NCBI Taxonomy" id="659595"/>
    <lineage>
        <taxon>Bacteria</taxon>
        <taxon>Pseudomonadati</taxon>
        <taxon>Pseudomonadota</taxon>
        <taxon>Gammaproteobacteria</taxon>
        <taxon>Lysobacterales</taxon>
        <taxon>Lysobacteraceae</taxon>
        <taxon>Chiayiivirga</taxon>
    </lineage>
</organism>
<keyword evidence="4" id="KW-1185">Reference proteome</keyword>
<evidence type="ECO:0000256" key="1">
    <source>
        <dbReference type="SAM" id="Phobius"/>
    </source>
</evidence>
<dbReference type="GO" id="GO:0006629">
    <property type="term" value="P:lipid metabolic process"/>
    <property type="evidence" value="ECO:0007669"/>
    <property type="project" value="InterPro"/>
</dbReference>
<sequence length="288" mass="32728">MLRHPRDLQSLAYLAAQPALAAWQWQHGFSFWLFATMLLLAIGISVIHHNHAHLPLWRTRALNRATDLWITLVQGHPTWVFVPAHNGNHHRHQQGARDVARTSRFGGDRNTLAGCLLHPLQAIGVLYPLLFAWWRARPARMRRWMALQHVAWLASWAALLLIDARKALLLVIVPQLVGLHWLLAANYLQHAHTDPASRWNRARNFTGPINLAWFNIGYHTAHHEAPRAHWSTLPRLHAALAPHIDARLIERSLVRYVLRVFVLGAVLRAFASRPLAPPPGVDTRASGQ</sequence>
<feature type="domain" description="Fatty acid desaturase" evidence="2">
    <location>
        <begin position="24"/>
        <end position="245"/>
    </location>
</feature>
<proteinExistence type="predicted"/>
<dbReference type="Pfam" id="PF00487">
    <property type="entry name" value="FA_desaturase"/>
    <property type="match status" value="1"/>
</dbReference>
<feature type="transmembrane region" description="Helical" evidence="1">
    <location>
        <begin position="144"/>
        <end position="162"/>
    </location>
</feature>
<dbReference type="InterPro" id="IPR005804">
    <property type="entry name" value="FA_desaturase_dom"/>
</dbReference>
<keyword evidence="1" id="KW-0472">Membrane</keyword>
<dbReference type="AlphaFoldDB" id="A0A7W8G0I0"/>
<evidence type="ECO:0000259" key="2">
    <source>
        <dbReference type="Pfam" id="PF00487"/>
    </source>
</evidence>